<dbReference type="InterPro" id="IPR051205">
    <property type="entry name" value="UbiH/COQ6_monooxygenase"/>
</dbReference>
<protein>
    <recommendedName>
        <fullName evidence="8">FAD-binding domain-containing protein</fullName>
    </recommendedName>
</protein>
<dbReference type="GO" id="GO:0006744">
    <property type="term" value="P:ubiquinone biosynthetic process"/>
    <property type="evidence" value="ECO:0007669"/>
    <property type="project" value="UniProtKB-UniPathway"/>
</dbReference>
<dbReference type="InterPro" id="IPR036188">
    <property type="entry name" value="FAD/NAD-bd_sf"/>
</dbReference>
<dbReference type="AlphaFoldDB" id="Q9PF44"/>
<gene>
    <name evidence="9" type="ordered locus">XF_0834</name>
</gene>
<dbReference type="GO" id="GO:0071949">
    <property type="term" value="F:FAD binding"/>
    <property type="evidence" value="ECO:0007669"/>
    <property type="project" value="InterPro"/>
</dbReference>
<sequence>MSQQRMNRTHRPDVLITGGGVVGASSALALAKTGLHVALIEKCEPPRWQATAPDLRVYAFAPDSAALLRTFNVWPTVCATRAQPYHRMRIWDSGGGGELHFDAATLGREQLGWIVENALLVNQLWSALAEAGVQLHCPARITALEQDTDRVRLRLEDGRRLEARLAIAADGADSTLRQLAHLPVHRHDYAQRSIVAFVATEHPHQATAWQCFLPSGPLALLPFTDERSSIVWTLPDAEAQRLLALDETTFARELTTAFGGRLGHIQLISPRTAFPLRRQLATDYIAGRVLTLGDAAHVVHPLAGQGVNLGLRDVTALQTLIQQAHTRHVDWATPHRLQRWARTRRSDNTLAAYTFDAINRVFSNDAFHLTLLRGRVLGLVDRLPPLVNALWRRASGVN</sequence>
<evidence type="ECO:0000256" key="6">
    <source>
        <dbReference type="ARBA" id="ARBA00023002"/>
    </source>
</evidence>
<evidence type="ECO:0000256" key="2">
    <source>
        <dbReference type="ARBA" id="ARBA00004749"/>
    </source>
</evidence>
<keyword evidence="7" id="KW-0503">Monooxygenase</keyword>
<name>Q9PF44_XYLFA</name>
<evidence type="ECO:0000259" key="8">
    <source>
        <dbReference type="Pfam" id="PF01494"/>
    </source>
</evidence>
<dbReference type="Pfam" id="PF01494">
    <property type="entry name" value="FAD_binding_3"/>
    <property type="match status" value="1"/>
</dbReference>
<dbReference type="NCBIfam" id="TIGR01988">
    <property type="entry name" value="Ubi-OHases"/>
    <property type="match status" value="1"/>
</dbReference>
<dbReference type="HOGENOM" id="CLU_009665_8_3_6"/>
<dbReference type="STRING" id="160492.XF_0834"/>
<dbReference type="UniPathway" id="UPA00232"/>
<dbReference type="PROSITE" id="PS01304">
    <property type="entry name" value="UBIH"/>
    <property type="match status" value="1"/>
</dbReference>
<dbReference type="InterPro" id="IPR018168">
    <property type="entry name" value="Ubi_Hdrlase_CS"/>
</dbReference>
<evidence type="ECO:0000313" key="9">
    <source>
        <dbReference type="EMBL" id="AAF83644.1"/>
    </source>
</evidence>
<dbReference type="NCBIfam" id="NF006448">
    <property type="entry name" value="PRK08773.1"/>
    <property type="match status" value="1"/>
</dbReference>
<evidence type="ECO:0000256" key="4">
    <source>
        <dbReference type="ARBA" id="ARBA00022630"/>
    </source>
</evidence>
<dbReference type="EMBL" id="AE003849">
    <property type="protein sequence ID" value="AAF83644.1"/>
    <property type="molecule type" value="Genomic_DNA"/>
</dbReference>
<dbReference type="InterPro" id="IPR010971">
    <property type="entry name" value="UbiH/COQ6"/>
</dbReference>
<dbReference type="GO" id="GO:0008681">
    <property type="term" value="F:2-octaprenyl-6-methoxyphenol hydroxylase activity"/>
    <property type="evidence" value="ECO:0007669"/>
    <property type="project" value="TreeGrafter"/>
</dbReference>
<dbReference type="Gene3D" id="3.50.50.60">
    <property type="entry name" value="FAD/NAD(P)-binding domain"/>
    <property type="match status" value="2"/>
</dbReference>
<organism evidence="9 10">
    <name type="scientific">Xylella fastidiosa (strain 9a5c)</name>
    <dbReference type="NCBI Taxonomy" id="160492"/>
    <lineage>
        <taxon>Bacteria</taxon>
        <taxon>Pseudomonadati</taxon>
        <taxon>Pseudomonadota</taxon>
        <taxon>Gammaproteobacteria</taxon>
        <taxon>Lysobacterales</taxon>
        <taxon>Lysobacteraceae</taxon>
        <taxon>Xylella</taxon>
    </lineage>
</organism>
<comment type="cofactor">
    <cofactor evidence="1">
        <name>FAD</name>
        <dbReference type="ChEBI" id="CHEBI:57692"/>
    </cofactor>
</comment>
<dbReference type="PANTHER" id="PTHR43876">
    <property type="entry name" value="UBIQUINONE BIOSYNTHESIS MONOOXYGENASE COQ6, MITOCHONDRIAL"/>
    <property type="match status" value="1"/>
</dbReference>
<comment type="similarity">
    <text evidence="3">Belongs to the UbiH/COQ6 family.</text>
</comment>
<dbReference type="PANTHER" id="PTHR43876:SF8">
    <property type="entry name" value="2-OCTAPRENYL-6-METHOXYPHENOL HYDROXYLASE"/>
    <property type="match status" value="1"/>
</dbReference>
<dbReference type="PIR" id="G82755">
    <property type="entry name" value="G82755"/>
</dbReference>
<keyword evidence="4" id="KW-0285">Flavoprotein</keyword>
<dbReference type="Proteomes" id="UP000000812">
    <property type="component" value="Chromosome"/>
</dbReference>
<evidence type="ECO:0000256" key="5">
    <source>
        <dbReference type="ARBA" id="ARBA00022827"/>
    </source>
</evidence>
<dbReference type="PRINTS" id="PR00420">
    <property type="entry name" value="RNGMNOXGNASE"/>
</dbReference>
<dbReference type="SUPFAM" id="SSF51905">
    <property type="entry name" value="FAD/NAD(P)-binding domain"/>
    <property type="match status" value="1"/>
</dbReference>
<comment type="pathway">
    <text evidence="2">Cofactor biosynthesis; ubiquinone biosynthesis.</text>
</comment>
<reference evidence="9 10" key="1">
    <citation type="journal article" date="2000" name="Nature">
        <title>The genome sequence of the plant pathogen Xylella fastidiosa.</title>
        <authorList>
            <person name="Simpson A.J."/>
            <person name="Reinach F.C."/>
            <person name="Arruda P."/>
            <person name="Abreu F.A."/>
            <person name="Acencio M."/>
            <person name="Alvarenga R."/>
            <person name="Alves L.M."/>
            <person name="Araya J.E."/>
            <person name="Baia G.S."/>
            <person name="Baptista C.S."/>
            <person name="Barros M.H."/>
            <person name="Bonaccorsi E.D."/>
            <person name="Bordin S."/>
            <person name="Bove J.M."/>
            <person name="Briones M.R."/>
            <person name="Bueno M.R."/>
            <person name="Camargo A.A."/>
            <person name="Camargo L.E."/>
            <person name="Carraro D.M."/>
            <person name="Carrer H."/>
            <person name="Colauto N.B."/>
            <person name="Colombo C."/>
            <person name="Costa F.F."/>
            <person name="Costa M.C."/>
            <person name="Costa-Neto C.M."/>
            <person name="Coutinho L.L."/>
            <person name="Cristofani M."/>
            <person name="Dias-Neto E."/>
            <person name="Docena C."/>
            <person name="El-Dorry H."/>
            <person name="Facincani A.P."/>
            <person name="Ferreira A.J."/>
            <person name="Ferreira V.C."/>
            <person name="Ferro J.A."/>
            <person name="Fraga J.S."/>
            <person name="Franca S.C."/>
            <person name="Franco M.C."/>
            <person name="Frohme M."/>
            <person name="Furlan L.R."/>
            <person name="Garnier M."/>
            <person name="Goldman G.H."/>
            <person name="Goldman M.H."/>
            <person name="Gomes S.L."/>
            <person name="Gruber A."/>
            <person name="Ho P.L."/>
            <person name="Hoheisel J.D."/>
            <person name="Junqueira M.L."/>
            <person name="Kemper E.L."/>
            <person name="Kitajima J.P."/>
            <person name="Krieger J.E."/>
            <person name="Kuramae E.E."/>
            <person name="Laigret F."/>
            <person name="Lambais M.R."/>
            <person name="Leite L.C."/>
            <person name="Lemos E.G."/>
            <person name="Lemos M.V."/>
            <person name="Lopes S.A."/>
            <person name="Lopes C.R."/>
            <person name="Machado J.A."/>
            <person name="Machado M.A."/>
            <person name="Madeira A.M."/>
            <person name="Madeira H.M."/>
            <person name="Marino C.L."/>
            <person name="Marques M.V."/>
            <person name="Martins E.A."/>
            <person name="Martins E.M."/>
            <person name="Matsukuma A.Y."/>
            <person name="Menck C.F."/>
            <person name="Miracca E.C."/>
            <person name="Miyaki C.Y."/>
            <person name="Monteriro-Vitorello C.B."/>
            <person name="Moon D.H."/>
            <person name="Nagai M.A."/>
            <person name="Nascimento A.L."/>
            <person name="Netto L.E."/>
            <person name="Nhani A.Jr."/>
            <person name="Nobrega F.G."/>
            <person name="Nunes L.R."/>
            <person name="Oliveira M.A."/>
            <person name="de Oliveira M.C."/>
            <person name="de Oliveira R.C."/>
            <person name="Palmieri D.A."/>
            <person name="Paris A."/>
            <person name="Peixoto B.R."/>
            <person name="Pereira G.A."/>
            <person name="Pereira H.A.Jr."/>
            <person name="Pesquero J.B."/>
            <person name="Quaggio R.B."/>
            <person name="Roberto P.G."/>
            <person name="Rodrigues V."/>
            <person name="de M Rosa A.J."/>
            <person name="de Rosa V.E.Jr."/>
            <person name="de Sa R.G."/>
            <person name="Santelli R.V."/>
            <person name="Sawasaki H.E."/>
            <person name="da Silva A.C."/>
            <person name="da Silva A.M."/>
            <person name="da Silva F.R."/>
            <person name="da Silva W.A.Jr."/>
            <person name="da Silveira J.F."/>
            <person name="Silvestri M.L."/>
            <person name="Siqueira W.J."/>
            <person name="de Souza A.A."/>
            <person name="de Souza A.P."/>
            <person name="Terenzi M.F."/>
            <person name="Truffi D."/>
            <person name="Tsai S.M."/>
            <person name="Tsuhako M.H."/>
            <person name="Vallada H."/>
            <person name="Van Sluys M.A."/>
            <person name="Verjovski-Almeida S."/>
            <person name="Vettore A.L."/>
            <person name="Zago M.A."/>
            <person name="Zatz M."/>
            <person name="Meidanis J."/>
            <person name="Setubal J.C."/>
        </authorList>
    </citation>
    <scope>NUCLEOTIDE SEQUENCE [LARGE SCALE GENOMIC DNA]</scope>
    <source>
        <strain evidence="9 10">9a5c</strain>
    </source>
</reference>
<evidence type="ECO:0000313" key="10">
    <source>
        <dbReference type="Proteomes" id="UP000000812"/>
    </source>
</evidence>
<keyword evidence="5" id="KW-0274">FAD</keyword>
<dbReference type="InterPro" id="IPR002938">
    <property type="entry name" value="FAD-bd"/>
</dbReference>
<feature type="domain" description="FAD-binding" evidence="8">
    <location>
        <begin position="13"/>
        <end position="326"/>
    </location>
</feature>
<keyword evidence="6" id="KW-0560">Oxidoreductase</keyword>
<proteinExistence type="inferred from homology"/>
<dbReference type="eggNOG" id="COG0654">
    <property type="taxonomic scope" value="Bacteria"/>
</dbReference>
<evidence type="ECO:0000256" key="3">
    <source>
        <dbReference type="ARBA" id="ARBA00005349"/>
    </source>
</evidence>
<dbReference type="KEGG" id="xfa:XF_0834"/>
<evidence type="ECO:0000256" key="7">
    <source>
        <dbReference type="ARBA" id="ARBA00023033"/>
    </source>
</evidence>
<evidence type="ECO:0000256" key="1">
    <source>
        <dbReference type="ARBA" id="ARBA00001974"/>
    </source>
</evidence>
<accession>Q9PF44</accession>